<dbReference type="GeneID" id="54346380"/>
<gene>
    <name evidence="2" type="ORF">M421DRAFT_265745</name>
</gene>
<proteinExistence type="predicted"/>
<keyword evidence="3" id="KW-1185">Reference proteome</keyword>
<dbReference type="EMBL" id="ML978987">
    <property type="protein sequence ID" value="KAF1925157.1"/>
    <property type="molecule type" value="Genomic_DNA"/>
</dbReference>
<protein>
    <submittedName>
        <fullName evidence="2">Uncharacterized protein</fullName>
    </submittedName>
</protein>
<feature type="compositionally biased region" description="Polar residues" evidence="1">
    <location>
        <begin position="88"/>
        <end position="98"/>
    </location>
</feature>
<feature type="compositionally biased region" description="Basic residues" evidence="1">
    <location>
        <begin position="63"/>
        <end position="74"/>
    </location>
</feature>
<evidence type="ECO:0000313" key="2">
    <source>
        <dbReference type="EMBL" id="KAF1925157.1"/>
    </source>
</evidence>
<organism evidence="2 3">
    <name type="scientific">Didymella exigua CBS 183.55</name>
    <dbReference type="NCBI Taxonomy" id="1150837"/>
    <lineage>
        <taxon>Eukaryota</taxon>
        <taxon>Fungi</taxon>
        <taxon>Dikarya</taxon>
        <taxon>Ascomycota</taxon>
        <taxon>Pezizomycotina</taxon>
        <taxon>Dothideomycetes</taxon>
        <taxon>Pleosporomycetidae</taxon>
        <taxon>Pleosporales</taxon>
        <taxon>Pleosporineae</taxon>
        <taxon>Didymellaceae</taxon>
        <taxon>Didymella</taxon>
    </lineage>
</organism>
<evidence type="ECO:0000256" key="1">
    <source>
        <dbReference type="SAM" id="MobiDB-lite"/>
    </source>
</evidence>
<dbReference type="RefSeq" id="XP_033445409.1">
    <property type="nucleotide sequence ID" value="XM_033588733.1"/>
</dbReference>
<reference evidence="2" key="1">
    <citation type="journal article" date="2020" name="Stud. Mycol.">
        <title>101 Dothideomycetes genomes: a test case for predicting lifestyles and emergence of pathogens.</title>
        <authorList>
            <person name="Haridas S."/>
            <person name="Albert R."/>
            <person name="Binder M."/>
            <person name="Bloem J."/>
            <person name="Labutti K."/>
            <person name="Salamov A."/>
            <person name="Andreopoulos B."/>
            <person name="Baker S."/>
            <person name="Barry K."/>
            <person name="Bills G."/>
            <person name="Bluhm B."/>
            <person name="Cannon C."/>
            <person name="Castanera R."/>
            <person name="Culley D."/>
            <person name="Daum C."/>
            <person name="Ezra D."/>
            <person name="Gonzalez J."/>
            <person name="Henrissat B."/>
            <person name="Kuo A."/>
            <person name="Liang C."/>
            <person name="Lipzen A."/>
            <person name="Lutzoni F."/>
            <person name="Magnuson J."/>
            <person name="Mondo S."/>
            <person name="Nolan M."/>
            <person name="Ohm R."/>
            <person name="Pangilinan J."/>
            <person name="Park H.-J."/>
            <person name="Ramirez L."/>
            <person name="Alfaro M."/>
            <person name="Sun H."/>
            <person name="Tritt A."/>
            <person name="Yoshinaga Y."/>
            <person name="Zwiers L.-H."/>
            <person name="Turgeon B."/>
            <person name="Goodwin S."/>
            <person name="Spatafora J."/>
            <person name="Crous P."/>
            <person name="Grigoriev I."/>
        </authorList>
    </citation>
    <scope>NUCLEOTIDE SEQUENCE</scope>
    <source>
        <strain evidence="2">CBS 183.55</strain>
    </source>
</reference>
<name>A0A6A5RHS7_9PLEO</name>
<sequence length="98" mass="10966">MKLIDKIYLQVPPQHSSHPSPVPYVSSTVQTDPQESLLQRVSSQTPRPSKIRSAGTSSSVMLHRNKHTKWRLRSRLTSPSARKHDAKSSTSISKHTSP</sequence>
<feature type="compositionally biased region" description="Polar residues" evidence="1">
    <location>
        <begin position="32"/>
        <end position="47"/>
    </location>
</feature>
<dbReference type="Proteomes" id="UP000800082">
    <property type="component" value="Unassembled WGS sequence"/>
</dbReference>
<feature type="region of interest" description="Disordered" evidence="1">
    <location>
        <begin position="10"/>
        <end position="98"/>
    </location>
</feature>
<feature type="compositionally biased region" description="Low complexity" evidence="1">
    <location>
        <begin position="11"/>
        <end position="31"/>
    </location>
</feature>
<evidence type="ECO:0000313" key="3">
    <source>
        <dbReference type="Proteomes" id="UP000800082"/>
    </source>
</evidence>
<accession>A0A6A5RHS7</accession>
<dbReference type="AlphaFoldDB" id="A0A6A5RHS7"/>